<evidence type="ECO:0000313" key="3">
    <source>
        <dbReference type="Proteomes" id="UP001268577"/>
    </source>
</evidence>
<accession>A0AAW8U7A7</accession>
<dbReference type="InterPro" id="IPR051554">
    <property type="entry name" value="Acetyltransferase_Eis"/>
</dbReference>
<dbReference type="Proteomes" id="UP001268577">
    <property type="component" value="Unassembled WGS sequence"/>
</dbReference>
<dbReference type="PROSITE" id="PS51186">
    <property type="entry name" value="GNAT"/>
    <property type="match status" value="1"/>
</dbReference>
<comment type="caution">
    <text evidence="2">The sequence shown here is derived from an EMBL/GenBank/DDBJ whole genome shotgun (WGS) entry which is preliminary data.</text>
</comment>
<dbReference type="InterPro" id="IPR016181">
    <property type="entry name" value="Acyl_CoA_acyltransferase"/>
</dbReference>
<protein>
    <submittedName>
        <fullName evidence="2">GNAT family N-acetyltransferase</fullName>
        <ecNumber evidence="2">2.3.1.-</ecNumber>
    </submittedName>
</protein>
<dbReference type="InterPro" id="IPR025559">
    <property type="entry name" value="Eis_dom"/>
</dbReference>
<reference evidence="2" key="1">
    <citation type="submission" date="2023-03" db="EMBL/GenBank/DDBJ databases">
        <authorList>
            <person name="Shen W."/>
            <person name="Cai J."/>
        </authorList>
    </citation>
    <scope>NUCLEOTIDE SEQUENCE</scope>
    <source>
        <strain evidence="2">P96-3</strain>
    </source>
</reference>
<dbReference type="EC" id="2.3.1.-" evidence="2"/>
<sequence length="396" mass="45948">MIKKVTDRKYLEQIHELGSYAFNSNHTKEQRDIYLKKNESIDNYVDEVDGQVTSQVVSYPYQVTINGQVMGMSGIGDVATYPEARGTGSIRLLFEAIFNDLHEKGTELSYLAPFSQTFYRKFGYENIFDYDEIRIPKETIVQIKPEKTGSIKRVSWENKEVQETIKELYRKTLGTHNGSLVREDYWWDFVLTFNQGRRLAIAYDDKKQACGYIVYGLIGASEFMIYEMSYTNLFGLKKLMTFVSSHSGSFDEFVSTNLPDPKILELFTETQNIVRKTHSSMMARIVNFKEFIEKFNFKSSPTKEIVYLEVIDSTCSWNNGIFKLSIVNGKSTCEKIDPSNEPMIHYSGSIQRWTQVFMGRVTFEEAQWLNLIDSKNESTNFSELFSPSTPRLYDYF</sequence>
<dbReference type="Pfam" id="PF17668">
    <property type="entry name" value="Acetyltransf_17"/>
    <property type="match status" value="1"/>
</dbReference>
<dbReference type="Pfam" id="PF13527">
    <property type="entry name" value="Acetyltransf_9"/>
    <property type="match status" value="1"/>
</dbReference>
<dbReference type="AlphaFoldDB" id="A0AAW8U7A7"/>
<evidence type="ECO:0000313" key="2">
    <source>
        <dbReference type="EMBL" id="MDT2834109.1"/>
    </source>
</evidence>
<dbReference type="Pfam" id="PF13530">
    <property type="entry name" value="SCP2_2"/>
    <property type="match status" value="1"/>
</dbReference>
<keyword evidence="2" id="KW-0012">Acyltransferase</keyword>
<dbReference type="PANTHER" id="PTHR37817:SF1">
    <property type="entry name" value="N-ACETYLTRANSFERASE EIS"/>
    <property type="match status" value="1"/>
</dbReference>
<dbReference type="InterPro" id="IPR041380">
    <property type="entry name" value="Acetyltransf_17"/>
</dbReference>
<dbReference type="Gene3D" id="3.40.630.30">
    <property type="match status" value="2"/>
</dbReference>
<organism evidence="2 3">
    <name type="scientific">Vagococcus carniphilus</name>
    <dbReference type="NCBI Taxonomy" id="218144"/>
    <lineage>
        <taxon>Bacteria</taxon>
        <taxon>Bacillati</taxon>
        <taxon>Bacillota</taxon>
        <taxon>Bacilli</taxon>
        <taxon>Lactobacillales</taxon>
        <taxon>Enterococcaceae</taxon>
        <taxon>Vagococcus</taxon>
    </lineage>
</organism>
<name>A0AAW8U7A7_9ENTE</name>
<dbReference type="GO" id="GO:0030649">
    <property type="term" value="P:aminoglycoside antibiotic catabolic process"/>
    <property type="evidence" value="ECO:0007669"/>
    <property type="project" value="TreeGrafter"/>
</dbReference>
<dbReference type="Gene3D" id="3.30.1050.10">
    <property type="entry name" value="SCP2 sterol-binding domain"/>
    <property type="match status" value="1"/>
</dbReference>
<dbReference type="SUPFAM" id="SSF55729">
    <property type="entry name" value="Acyl-CoA N-acyltransferases (Nat)"/>
    <property type="match status" value="1"/>
</dbReference>
<gene>
    <name evidence="2" type="ORF">P7H70_08565</name>
</gene>
<dbReference type="EMBL" id="JARQBZ010000014">
    <property type="protein sequence ID" value="MDT2834109.1"/>
    <property type="molecule type" value="Genomic_DNA"/>
</dbReference>
<feature type="domain" description="N-acetyltransferase" evidence="1">
    <location>
        <begin position="1"/>
        <end position="146"/>
    </location>
</feature>
<dbReference type="InterPro" id="IPR000182">
    <property type="entry name" value="GNAT_dom"/>
</dbReference>
<dbReference type="GO" id="GO:0034069">
    <property type="term" value="F:aminoglycoside N-acetyltransferase activity"/>
    <property type="evidence" value="ECO:0007669"/>
    <property type="project" value="TreeGrafter"/>
</dbReference>
<dbReference type="SUPFAM" id="SSF55718">
    <property type="entry name" value="SCP-like"/>
    <property type="match status" value="1"/>
</dbReference>
<proteinExistence type="predicted"/>
<evidence type="ECO:0000259" key="1">
    <source>
        <dbReference type="PROSITE" id="PS51186"/>
    </source>
</evidence>
<dbReference type="RefSeq" id="WP_311985304.1">
    <property type="nucleotide sequence ID" value="NZ_JARQBZ010000014.1"/>
</dbReference>
<dbReference type="PANTHER" id="PTHR37817">
    <property type="entry name" value="N-ACETYLTRANSFERASE EIS"/>
    <property type="match status" value="1"/>
</dbReference>
<keyword evidence="2" id="KW-0808">Transferase</keyword>
<dbReference type="InterPro" id="IPR036527">
    <property type="entry name" value="SCP2_sterol-bd_dom_sf"/>
</dbReference>